<protein>
    <submittedName>
        <fullName evidence="2">Uncharacterized protein</fullName>
    </submittedName>
</protein>
<feature type="region of interest" description="Disordered" evidence="1">
    <location>
        <begin position="26"/>
        <end position="55"/>
    </location>
</feature>
<evidence type="ECO:0000313" key="3">
    <source>
        <dbReference type="Proteomes" id="UP000765509"/>
    </source>
</evidence>
<evidence type="ECO:0000313" key="2">
    <source>
        <dbReference type="EMBL" id="MBW0473166.1"/>
    </source>
</evidence>
<reference evidence="2" key="1">
    <citation type="submission" date="2021-03" db="EMBL/GenBank/DDBJ databases">
        <title>Draft genome sequence of rust myrtle Austropuccinia psidii MF-1, a brazilian biotype.</title>
        <authorList>
            <person name="Quecine M.C."/>
            <person name="Pachon D.M.R."/>
            <person name="Bonatelli M.L."/>
            <person name="Correr F.H."/>
            <person name="Franceschini L.M."/>
            <person name="Leite T.F."/>
            <person name="Margarido G.R.A."/>
            <person name="Almeida C.A."/>
            <person name="Ferrarezi J.A."/>
            <person name="Labate C.A."/>
        </authorList>
    </citation>
    <scope>NUCLEOTIDE SEQUENCE</scope>
    <source>
        <strain evidence="2">MF-1</strain>
    </source>
</reference>
<proteinExistence type="predicted"/>
<dbReference type="Proteomes" id="UP000765509">
    <property type="component" value="Unassembled WGS sequence"/>
</dbReference>
<name>A0A9Q3BYM5_9BASI</name>
<accession>A0A9Q3BYM5</accession>
<organism evidence="2 3">
    <name type="scientific">Austropuccinia psidii MF-1</name>
    <dbReference type="NCBI Taxonomy" id="1389203"/>
    <lineage>
        <taxon>Eukaryota</taxon>
        <taxon>Fungi</taxon>
        <taxon>Dikarya</taxon>
        <taxon>Basidiomycota</taxon>
        <taxon>Pucciniomycotina</taxon>
        <taxon>Pucciniomycetes</taxon>
        <taxon>Pucciniales</taxon>
        <taxon>Sphaerophragmiaceae</taxon>
        <taxon>Austropuccinia</taxon>
    </lineage>
</organism>
<dbReference type="EMBL" id="AVOT02003316">
    <property type="protein sequence ID" value="MBW0473166.1"/>
    <property type="molecule type" value="Genomic_DNA"/>
</dbReference>
<gene>
    <name evidence="2" type="ORF">O181_012881</name>
</gene>
<evidence type="ECO:0000256" key="1">
    <source>
        <dbReference type="SAM" id="MobiDB-lite"/>
    </source>
</evidence>
<keyword evidence="3" id="KW-1185">Reference proteome</keyword>
<comment type="caution">
    <text evidence="2">The sequence shown here is derived from an EMBL/GenBank/DDBJ whole genome shotgun (WGS) entry which is preliminary data.</text>
</comment>
<sequence length="125" mass="13815">MAFLGHLDPLRLLRSVQSIGQLGTFWPNPMKPKGDKGGSHLAPKPQLSPPEPLFVTNSLDPKLAKNPMDTILAINPVGPFFWPWTTMDQYPSHGLWQPPGANRSAQSAFPSAYGEFFPFLHAIHT</sequence>
<dbReference type="AlphaFoldDB" id="A0A9Q3BYM5"/>